<dbReference type="Proteomes" id="UP000204647">
    <property type="component" value="Segment"/>
</dbReference>
<evidence type="ECO:0000313" key="3">
    <source>
        <dbReference type="Proteomes" id="UP000204647"/>
    </source>
</evidence>
<proteinExistence type="predicted"/>
<feature type="transmembrane region" description="Helical" evidence="1">
    <location>
        <begin position="12"/>
        <end position="29"/>
    </location>
</feature>
<keyword evidence="1" id="KW-1133">Transmembrane helix</keyword>
<gene>
    <name evidence="2" type="ORF">AVESOBMORE_35</name>
</gene>
<reference evidence="2 3" key="1">
    <citation type="journal article" date="2015" name="Genome Announc.">
        <title>Genome Sequences of Two Bacillus cereus Group Bacteriophages, Eyuki and AvesoBmore.</title>
        <authorList>
            <person name="Erill I."/>
            <person name="Caruso S.M."/>
        </authorList>
    </citation>
    <scope>NUCLEOTIDE SEQUENCE [LARGE SCALE GENOMIC DNA]</scope>
</reference>
<accession>A0A0K2D188</accession>
<sequence>MKLTTKTRAIKYSGNVISAALGVTAWNFYHDAVDNKALIVSLLVFAAFCVTLITAIINNTIEENDKR</sequence>
<keyword evidence="1" id="KW-0472">Membrane</keyword>
<dbReference type="KEGG" id="vg:26633098"/>
<keyword evidence="3" id="KW-1185">Reference proteome</keyword>
<organism evidence="2 3">
    <name type="scientific">Bacillus phage AvesoBmore</name>
    <dbReference type="NCBI Taxonomy" id="1698451"/>
    <lineage>
        <taxon>Viruses</taxon>
        <taxon>Duplodnaviria</taxon>
        <taxon>Heunggongvirae</taxon>
        <taxon>Uroviricota</taxon>
        <taxon>Caudoviricetes</taxon>
        <taxon>Herelleviridae</taxon>
        <taxon>Bastillevirinae</taxon>
        <taxon>Bequatrovirus</taxon>
        <taxon>Bequatrovirus avesobmore</taxon>
    </lineage>
</organism>
<keyword evidence="1" id="KW-0812">Transmembrane</keyword>
<dbReference type="RefSeq" id="YP_009206390.1">
    <property type="nucleotide sequence ID" value="NC_028887.1"/>
</dbReference>
<evidence type="ECO:0000313" key="2">
    <source>
        <dbReference type="EMBL" id="ALA13500.1"/>
    </source>
</evidence>
<dbReference type="GeneID" id="26633098"/>
<feature type="transmembrane region" description="Helical" evidence="1">
    <location>
        <begin position="35"/>
        <end position="57"/>
    </location>
</feature>
<protein>
    <submittedName>
        <fullName evidence="2">Uncharacterized protein</fullName>
    </submittedName>
</protein>
<evidence type="ECO:0000256" key="1">
    <source>
        <dbReference type="SAM" id="Phobius"/>
    </source>
</evidence>
<dbReference type="EMBL" id="KT307976">
    <property type="protein sequence ID" value="ALA13500.1"/>
    <property type="molecule type" value="Genomic_DNA"/>
</dbReference>
<name>A0A0K2D188_9CAUD</name>